<dbReference type="STRING" id="112090.W4FMD1"/>
<dbReference type="OrthoDB" id="63267at2759"/>
<dbReference type="GO" id="GO:0005524">
    <property type="term" value="F:ATP binding"/>
    <property type="evidence" value="ECO:0007669"/>
    <property type="project" value="UniProtKB-UniRule"/>
</dbReference>
<dbReference type="InterPro" id="IPR011009">
    <property type="entry name" value="Kinase-like_dom_sf"/>
</dbReference>
<dbReference type="EMBL" id="KI913183">
    <property type="protein sequence ID" value="ETV68620.1"/>
    <property type="molecule type" value="Genomic_DNA"/>
</dbReference>
<dbReference type="CDD" id="cd05123">
    <property type="entry name" value="STKc_AGC"/>
    <property type="match status" value="1"/>
</dbReference>
<evidence type="ECO:0000256" key="3">
    <source>
        <dbReference type="ARBA" id="ARBA00022679"/>
    </source>
</evidence>
<sequence length="466" mass="51872">MPVCGRCNATKGFNKFHALEKLKAQPTCKDCIKLPVALSPCTEAVEAESPAPTADGPTPVSSPTGATAKVPPIMNLSESKKKGTSVDDFEFLRVIGKGTFGKVLMVRHNKTDGIYAMKIISKQFLVDMDSVKYMKSERNIMTKINHPFVIGLEFAFQTESKVYLVMEYQPGGELFSHLKKEGLLMEDKAKFYLAEMILALEHLHLQGIIHRDLKPENVLISAQGHVKITDFGLAKQVNDGDELFTFCGTQEYMAPEMVLGNGYSSAVDWWSLGALAYEMLIGHPPFETKTKNRKELHKKILTAKLVLPKWLSSDAHSLLKSLLERNVDKRLGGGKSSMFVVRGVQALKCHPFFRTIDWTAMAQMRIPPPMVPRVTHAADTQNFDAEFTELPPTDLACGDFDGDNETFRGFSFCGRHELLEVVDDVESLVLHRTRAMSRRASKELLEVLHVEPSTETAAAAAWTIGR</sequence>
<dbReference type="InterPro" id="IPR017441">
    <property type="entry name" value="Protein_kinase_ATP_BS"/>
</dbReference>
<dbReference type="GO" id="GO:0004674">
    <property type="term" value="F:protein serine/threonine kinase activity"/>
    <property type="evidence" value="ECO:0007669"/>
    <property type="project" value="UniProtKB-KW"/>
</dbReference>
<keyword evidence="2" id="KW-0597">Phosphoprotein</keyword>
<dbReference type="PROSITE" id="PS50011">
    <property type="entry name" value="PROTEIN_KINASE_DOM"/>
    <property type="match status" value="1"/>
</dbReference>
<protein>
    <submittedName>
        <fullName evidence="12">AGC protein kinase</fullName>
    </submittedName>
</protein>
<dbReference type="Gene3D" id="3.30.200.20">
    <property type="entry name" value="Phosphorylase Kinase, domain 1"/>
    <property type="match status" value="1"/>
</dbReference>
<evidence type="ECO:0000256" key="5">
    <source>
        <dbReference type="ARBA" id="ARBA00022777"/>
    </source>
</evidence>
<dbReference type="SMART" id="SM00133">
    <property type="entry name" value="S_TK_X"/>
    <property type="match status" value="1"/>
</dbReference>
<keyword evidence="5 12" id="KW-0418">Kinase</keyword>
<keyword evidence="1 8" id="KW-0723">Serine/threonine-protein kinase</keyword>
<evidence type="ECO:0000259" key="10">
    <source>
        <dbReference type="PROSITE" id="PS50011"/>
    </source>
</evidence>
<dbReference type="PROSITE" id="PS00108">
    <property type="entry name" value="PROTEIN_KINASE_ST"/>
    <property type="match status" value="1"/>
</dbReference>
<evidence type="ECO:0000256" key="6">
    <source>
        <dbReference type="ARBA" id="ARBA00022840"/>
    </source>
</evidence>
<reference evidence="12" key="1">
    <citation type="submission" date="2013-12" db="EMBL/GenBank/DDBJ databases">
        <title>The Genome Sequence of Aphanomyces astaci APO3.</title>
        <authorList>
            <consortium name="The Broad Institute Genomics Platform"/>
            <person name="Russ C."/>
            <person name="Tyler B."/>
            <person name="van West P."/>
            <person name="Dieguez-Uribeondo J."/>
            <person name="Young S.K."/>
            <person name="Zeng Q."/>
            <person name="Gargeya S."/>
            <person name="Fitzgerald M."/>
            <person name="Abouelleil A."/>
            <person name="Alvarado L."/>
            <person name="Chapman S.B."/>
            <person name="Gainer-Dewar J."/>
            <person name="Goldberg J."/>
            <person name="Griggs A."/>
            <person name="Gujja S."/>
            <person name="Hansen M."/>
            <person name="Howarth C."/>
            <person name="Imamovic A."/>
            <person name="Ireland A."/>
            <person name="Larimer J."/>
            <person name="McCowan C."/>
            <person name="Murphy C."/>
            <person name="Pearson M."/>
            <person name="Poon T.W."/>
            <person name="Priest M."/>
            <person name="Roberts A."/>
            <person name="Saif S."/>
            <person name="Shea T."/>
            <person name="Sykes S."/>
            <person name="Wortman J."/>
            <person name="Nusbaum C."/>
            <person name="Birren B."/>
        </authorList>
    </citation>
    <scope>NUCLEOTIDE SEQUENCE [LARGE SCALE GENOMIC DNA]</scope>
    <source>
        <strain evidence="12">APO3</strain>
    </source>
</reference>
<evidence type="ECO:0000313" key="12">
    <source>
        <dbReference type="EMBL" id="ETV68620.1"/>
    </source>
</evidence>
<comment type="similarity">
    <text evidence="8">Belongs to the protein kinase superfamily.</text>
</comment>
<dbReference type="FunFam" id="3.30.200.20:FF:000537">
    <property type="entry name" value="Non-specific serine/threonine protein kinase"/>
    <property type="match status" value="1"/>
</dbReference>
<evidence type="ECO:0000256" key="1">
    <source>
        <dbReference type="ARBA" id="ARBA00022527"/>
    </source>
</evidence>
<dbReference type="RefSeq" id="XP_009841845.1">
    <property type="nucleotide sequence ID" value="XM_009843543.1"/>
</dbReference>
<keyword evidence="4 7" id="KW-0547">Nucleotide-binding</keyword>
<dbReference type="GeneID" id="20817426"/>
<proteinExistence type="inferred from homology"/>
<dbReference type="SUPFAM" id="SSF56112">
    <property type="entry name" value="Protein kinase-like (PK-like)"/>
    <property type="match status" value="1"/>
</dbReference>
<evidence type="ECO:0000256" key="9">
    <source>
        <dbReference type="SAM" id="MobiDB-lite"/>
    </source>
</evidence>
<dbReference type="FunFam" id="1.10.510.10:FF:000008">
    <property type="entry name" value="Non-specific serine/threonine protein kinase"/>
    <property type="match status" value="1"/>
</dbReference>
<evidence type="ECO:0000259" key="11">
    <source>
        <dbReference type="PROSITE" id="PS51285"/>
    </source>
</evidence>
<evidence type="ECO:0000256" key="8">
    <source>
        <dbReference type="RuleBase" id="RU000304"/>
    </source>
</evidence>
<gene>
    <name evidence="12" type="ORF">H257_15430</name>
</gene>
<evidence type="ECO:0000256" key="4">
    <source>
        <dbReference type="ARBA" id="ARBA00022741"/>
    </source>
</evidence>
<dbReference type="VEuPathDB" id="FungiDB:H257_15430"/>
<dbReference type="Pfam" id="PF00069">
    <property type="entry name" value="Pkinase"/>
    <property type="match status" value="1"/>
</dbReference>
<dbReference type="PROSITE" id="PS51285">
    <property type="entry name" value="AGC_KINASE_CTER"/>
    <property type="match status" value="1"/>
</dbReference>
<evidence type="ECO:0000256" key="7">
    <source>
        <dbReference type="PROSITE-ProRule" id="PRU10141"/>
    </source>
</evidence>
<dbReference type="SMART" id="SM00220">
    <property type="entry name" value="S_TKc"/>
    <property type="match status" value="1"/>
</dbReference>
<feature type="domain" description="AGC-kinase C-terminal" evidence="11">
    <location>
        <begin position="354"/>
        <end position="422"/>
    </location>
</feature>
<dbReference type="InterPro" id="IPR045270">
    <property type="entry name" value="STKc_AGC"/>
</dbReference>
<feature type="region of interest" description="Disordered" evidence="9">
    <location>
        <begin position="47"/>
        <end position="69"/>
    </location>
</feature>
<dbReference type="PROSITE" id="PS00107">
    <property type="entry name" value="PROTEIN_KINASE_ATP"/>
    <property type="match status" value="1"/>
</dbReference>
<organism evidence="12">
    <name type="scientific">Aphanomyces astaci</name>
    <name type="common">Crayfish plague agent</name>
    <dbReference type="NCBI Taxonomy" id="112090"/>
    <lineage>
        <taxon>Eukaryota</taxon>
        <taxon>Sar</taxon>
        <taxon>Stramenopiles</taxon>
        <taxon>Oomycota</taxon>
        <taxon>Saprolegniomycetes</taxon>
        <taxon>Saprolegniales</taxon>
        <taxon>Verrucalvaceae</taxon>
        <taxon>Aphanomyces</taxon>
    </lineage>
</organism>
<dbReference type="InterPro" id="IPR000719">
    <property type="entry name" value="Prot_kinase_dom"/>
</dbReference>
<keyword evidence="6 7" id="KW-0067">ATP-binding</keyword>
<evidence type="ECO:0000256" key="2">
    <source>
        <dbReference type="ARBA" id="ARBA00022553"/>
    </source>
</evidence>
<dbReference type="Pfam" id="PF00433">
    <property type="entry name" value="Pkinase_C"/>
    <property type="match status" value="1"/>
</dbReference>
<dbReference type="AlphaFoldDB" id="W4FMD1"/>
<feature type="domain" description="Protein kinase" evidence="10">
    <location>
        <begin position="89"/>
        <end position="353"/>
    </location>
</feature>
<dbReference type="Gene3D" id="1.10.510.10">
    <property type="entry name" value="Transferase(Phosphotransferase) domain 1"/>
    <property type="match status" value="1"/>
</dbReference>
<name>W4FMD1_APHAT</name>
<dbReference type="InterPro" id="IPR000961">
    <property type="entry name" value="AGC-kinase_C"/>
</dbReference>
<accession>W4FMD1</accession>
<feature type="binding site" evidence="7">
    <location>
        <position position="118"/>
    </location>
    <ligand>
        <name>ATP</name>
        <dbReference type="ChEBI" id="CHEBI:30616"/>
    </ligand>
</feature>
<keyword evidence="3" id="KW-0808">Transferase</keyword>
<dbReference type="PANTHER" id="PTHR24351">
    <property type="entry name" value="RIBOSOMAL PROTEIN S6 KINASE"/>
    <property type="match status" value="1"/>
</dbReference>
<dbReference type="InterPro" id="IPR008271">
    <property type="entry name" value="Ser/Thr_kinase_AS"/>
</dbReference>
<dbReference type="InterPro" id="IPR017892">
    <property type="entry name" value="Pkinase_C"/>
</dbReference>